<dbReference type="CDD" id="cd17534">
    <property type="entry name" value="REC_DC-like"/>
    <property type="match status" value="1"/>
</dbReference>
<feature type="DNA-binding region" description="OmpR/PhoB-type" evidence="7">
    <location>
        <begin position="129"/>
        <end position="229"/>
    </location>
</feature>
<dbReference type="InterPro" id="IPR039420">
    <property type="entry name" value="WalR-like"/>
</dbReference>
<keyword evidence="4 7" id="KW-0238">DNA-binding</keyword>
<keyword evidence="3" id="KW-0805">Transcription regulation</keyword>
<dbReference type="Pfam" id="PF00486">
    <property type="entry name" value="Trans_reg_C"/>
    <property type="match status" value="1"/>
</dbReference>
<dbReference type="GO" id="GO:0005829">
    <property type="term" value="C:cytosol"/>
    <property type="evidence" value="ECO:0007669"/>
    <property type="project" value="TreeGrafter"/>
</dbReference>
<keyword evidence="5" id="KW-0804">Transcription</keyword>
<dbReference type="AlphaFoldDB" id="A0A7U4M1F6"/>
<proteinExistence type="predicted"/>
<gene>
    <name evidence="10" type="ORF">YH65_06675</name>
</gene>
<feature type="domain" description="Response regulatory" evidence="8">
    <location>
        <begin position="5"/>
        <end position="121"/>
    </location>
</feature>
<dbReference type="SUPFAM" id="SSF52172">
    <property type="entry name" value="CheY-like"/>
    <property type="match status" value="1"/>
</dbReference>
<evidence type="ECO:0000256" key="5">
    <source>
        <dbReference type="ARBA" id="ARBA00023163"/>
    </source>
</evidence>
<feature type="domain" description="OmpR/PhoB-type" evidence="9">
    <location>
        <begin position="129"/>
        <end position="229"/>
    </location>
</feature>
<dbReference type="InterPro" id="IPR016032">
    <property type="entry name" value="Sig_transdc_resp-reg_C-effctor"/>
</dbReference>
<organism evidence="10 11">
    <name type="scientific">Sulfurovum lithotrophicum</name>
    <dbReference type="NCBI Taxonomy" id="206403"/>
    <lineage>
        <taxon>Bacteria</taxon>
        <taxon>Pseudomonadati</taxon>
        <taxon>Campylobacterota</taxon>
        <taxon>Epsilonproteobacteria</taxon>
        <taxon>Campylobacterales</taxon>
        <taxon>Sulfurovaceae</taxon>
        <taxon>Sulfurovum</taxon>
    </lineage>
</organism>
<evidence type="ECO:0000256" key="4">
    <source>
        <dbReference type="ARBA" id="ARBA00023125"/>
    </source>
</evidence>
<dbReference type="SMART" id="SM00448">
    <property type="entry name" value="REC"/>
    <property type="match status" value="1"/>
</dbReference>
<evidence type="ECO:0000256" key="2">
    <source>
        <dbReference type="ARBA" id="ARBA00023012"/>
    </source>
</evidence>
<dbReference type="PANTHER" id="PTHR48111">
    <property type="entry name" value="REGULATOR OF RPOS"/>
    <property type="match status" value="1"/>
</dbReference>
<feature type="modified residue" description="4-aspartylphosphate" evidence="6">
    <location>
        <position position="55"/>
    </location>
</feature>
<evidence type="ECO:0008006" key="12">
    <source>
        <dbReference type="Google" id="ProtNLM"/>
    </source>
</evidence>
<dbReference type="Gene3D" id="1.10.10.10">
    <property type="entry name" value="Winged helix-like DNA-binding domain superfamily/Winged helix DNA-binding domain"/>
    <property type="match status" value="1"/>
</dbReference>
<dbReference type="KEGG" id="slh:YH65_06675"/>
<evidence type="ECO:0000256" key="6">
    <source>
        <dbReference type="PROSITE-ProRule" id="PRU00169"/>
    </source>
</evidence>
<dbReference type="GO" id="GO:0032993">
    <property type="term" value="C:protein-DNA complex"/>
    <property type="evidence" value="ECO:0007669"/>
    <property type="project" value="TreeGrafter"/>
</dbReference>
<keyword evidence="2" id="KW-0902">Two-component regulatory system</keyword>
<evidence type="ECO:0000256" key="3">
    <source>
        <dbReference type="ARBA" id="ARBA00023015"/>
    </source>
</evidence>
<evidence type="ECO:0000313" key="11">
    <source>
        <dbReference type="Proteomes" id="UP000034444"/>
    </source>
</evidence>
<sequence length="231" mass="26687">MTTMNVLIVEDESIVAMEIESYVKKLGYHVVDICSNAEDALAVARDERIDIALMDICIKGDLDGVETAELIKKAYPRTEIIFLTAHTDDYNVDRAITLDPVAYLSKPFNREELRIFLKIATQKVQGKTFNKKDIPHHIYLDEEFCYDTRNTMLFCCEEPLRLTKKESALMDILIANKNKVVATYTIENTLWPEKDTTPNTLRTLVRRLREKLKYRFVKTVNGQGYILTINQ</sequence>
<evidence type="ECO:0000259" key="8">
    <source>
        <dbReference type="PROSITE" id="PS50110"/>
    </source>
</evidence>
<accession>A0A7U4M1F6</accession>
<dbReference type="Pfam" id="PF00072">
    <property type="entry name" value="Response_reg"/>
    <property type="match status" value="1"/>
</dbReference>
<dbReference type="PROSITE" id="PS51755">
    <property type="entry name" value="OMPR_PHOB"/>
    <property type="match status" value="1"/>
</dbReference>
<dbReference type="GO" id="GO:0000976">
    <property type="term" value="F:transcription cis-regulatory region binding"/>
    <property type="evidence" value="ECO:0007669"/>
    <property type="project" value="TreeGrafter"/>
</dbReference>
<dbReference type="InterPro" id="IPR011006">
    <property type="entry name" value="CheY-like_superfamily"/>
</dbReference>
<dbReference type="PROSITE" id="PS50110">
    <property type="entry name" value="RESPONSE_REGULATORY"/>
    <property type="match status" value="1"/>
</dbReference>
<dbReference type="Proteomes" id="UP000034444">
    <property type="component" value="Chromosome"/>
</dbReference>
<dbReference type="GO" id="GO:0006355">
    <property type="term" value="P:regulation of DNA-templated transcription"/>
    <property type="evidence" value="ECO:0007669"/>
    <property type="project" value="InterPro"/>
</dbReference>
<dbReference type="RefSeq" id="WP_046551192.1">
    <property type="nucleotide sequence ID" value="NZ_CP011308.1"/>
</dbReference>
<dbReference type="CDD" id="cd00383">
    <property type="entry name" value="trans_reg_C"/>
    <property type="match status" value="1"/>
</dbReference>
<dbReference type="InterPro" id="IPR001789">
    <property type="entry name" value="Sig_transdc_resp-reg_receiver"/>
</dbReference>
<evidence type="ECO:0000256" key="1">
    <source>
        <dbReference type="ARBA" id="ARBA00022553"/>
    </source>
</evidence>
<evidence type="ECO:0000256" key="7">
    <source>
        <dbReference type="PROSITE-ProRule" id="PRU01091"/>
    </source>
</evidence>
<keyword evidence="1 6" id="KW-0597">Phosphoprotein</keyword>
<evidence type="ECO:0000259" key="9">
    <source>
        <dbReference type="PROSITE" id="PS51755"/>
    </source>
</evidence>
<dbReference type="InterPro" id="IPR001867">
    <property type="entry name" value="OmpR/PhoB-type_DNA-bd"/>
</dbReference>
<dbReference type="GO" id="GO:0000156">
    <property type="term" value="F:phosphorelay response regulator activity"/>
    <property type="evidence" value="ECO:0007669"/>
    <property type="project" value="TreeGrafter"/>
</dbReference>
<dbReference type="InterPro" id="IPR036388">
    <property type="entry name" value="WH-like_DNA-bd_sf"/>
</dbReference>
<dbReference type="OrthoDB" id="8912111at2"/>
<dbReference type="EMBL" id="CP011308">
    <property type="protein sequence ID" value="AKF25111.1"/>
    <property type="molecule type" value="Genomic_DNA"/>
</dbReference>
<evidence type="ECO:0000313" key="10">
    <source>
        <dbReference type="EMBL" id="AKF25111.1"/>
    </source>
</evidence>
<keyword evidence="11" id="KW-1185">Reference proteome</keyword>
<protein>
    <recommendedName>
        <fullName evidence="12">DNA-binding response regulator</fullName>
    </recommendedName>
</protein>
<name>A0A7U4M1F6_9BACT</name>
<dbReference type="Gene3D" id="3.40.50.2300">
    <property type="match status" value="1"/>
</dbReference>
<dbReference type="SMART" id="SM00862">
    <property type="entry name" value="Trans_reg_C"/>
    <property type="match status" value="1"/>
</dbReference>
<dbReference type="PANTHER" id="PTHR48111:SF1">
    <property type="entry name" value="TWO-COMPONENT RESPONSE REGULATOR ORR33"/>
    <property type="match status" value="1"/>
</dbReference>
<dbReference type="SUPFAM" id="SSF46894">
    <property type="entry name" value="C-terminal effector domain of the bipartite response regulators"/>
    <property type="match status" value="1"/>
</dbReference>
<reference evidence="10 11" key="1">
    <citation type="submission" date="2015-04" db="EMBL/GenBank/DDBJ databases">
        <title>Complete genome sequence of Sulfurovum lithotrophicum ATCC BAA-797T.</title>
        <authorList>
            <person name="Ahn J."/>
            <person name="Park G."/>
            <person name="Jeon W."/>
            <person name="Jang Y."/>
            <person name="Jang M."/>
            <person name="Lee H."/>
            <person name="Lee H."/>
        </authorList>
    </citation>
    <scope>NUCLEOTIDE SEQUENCE [LARGE SCALE GENOMIC DNA]</scope>
    <source>
        <strain evidence="11">ATCC BAA-797 / 42BKT</strain>
    </source>
</reference>
<reference evidence="11" key="2">
    <citation type="journal article" date="2017" name="Stand. Genomic Sci.">
        <title>Complete genome sequence of the sulfur-oxidizing chemolithoautotrophic Sulfurovum lithotrophicum 42BKTT.</title>
        <authorList>
            <person name="Jeon W."/>
            <person name="Priscilla L."/>
            <person name="Park G."/>
            <person name="Lee H."/>
            <person name="Lee N."/>
            <person name="Lee D."/>
            <person name="Kwon H."/>
            <person name="Ahn I."/>
            <person name="Lee C."/>
            <person name="Lee H."/>
            <person name="Ahn J."/>
        </authorList>
    </citation>
    <scope>NUCLEOTIDE SEQUENCE [LARGE SCALE GENOMIC DNA]</scope>
    <source>
        <strain evidence="11">ATCC BAA-797 / 42BKT</strain>
    </source>
</reference>